<dbReference type="PROSITE" id="PS50096">
    <property type="entry name" value="IQ"/>
    <property type="match status" value="1"/>
</dbReference>
<feature type="active site" evidence="3">
    <location>
        <position position="46"/>
    </location>
</feature>
<dbReference type="Proteomes" id="UP000769766">
    <property type="component" value="Unassembled WGS sequence"/>
</dbReference>
<gene>
    <name evidence="4" type="ORF">HYY20_10095</name>
</gene>
<dbReference type="PANTHER" id="PTHR13774">
    <property type="entry name" value="PHENAZINE BIOSYNTHESIS PROTEIN"/>
    <property type="match status" value="1"/>
</dbReference>
<dbReference type="NCBIfam" id="TIGR00654">
    <property type="entry name" value="PhzF_family"/>
    <property type="match status" value="1"/>
</dbReference>
<evidence type="ECO:0000313" key="4">
    <source>
        <dbReference type="EMBL" id="MBI2877221.1"/>
    </source>
</evidence>
<accession>A0A932CQE5</accession>
<proteinExistence type="inferred from homology"/>
<evidence type="ECO:0000313" key="5">
    <source>
        <dbReference type="Proteomes" id="UP000769766"/>
    </source>
</evidence>
<comment type="similarity">
    <text evidence="1">Belongs to the PhzF family.</text>
</comment>
<dbReference type="Pfam" id="PF02567">
    <property type="entry name" value="PhzC-PhzF"/>
    <property type="match status" value="1"/>
</dbReference>
<dbReference type="GO" id="GO:0016853">
    <property type="term" value="F:isomerase activity"/>
    <property type="evidence" value="ECO:0007669"/>
    <property type="project" value="UniProtKB-KW"/>
</dbReference>
<evidence type="ECO:0000256" key="3">
    <source>
        <dbReference type="PIRSR" id="PIRSR016184-1"/>
    </source>
</evidence>
<reference evidence="4" key="1">
    <citation type="submission" date="2020-07" db="EMBL/GenBank/DDBJ databases">
        <title>Huge and variable diversity of episymbiotic CPR bacteria and DPANN archaea in groundwater ecosystems.</title>
        <authorList>
            <person name="He C.Y."/>
            <person name="Keren R."/>
            <person name="Whittaker M."/>
            <person name="Farag I.F."/>
            <person name="Doudna J."/>
            <person name="Cate J.H.D."/>
            <person name="Banfield J.F."/>
        </authorList>
    </citation>
    <scope>NUCLEOTIDE SEQUENCE</scope>
    <source>
        <strain evidence="4">NC_groundwater_672_Ag_B-0.1um_62_36</strain>
    </source>
</reference>
<keyword evidence="2" id="KW-0413">Isomerase</keyword>
<evidence type="ECO:0000256" key="2">
    <source>
        <dbReference type="ARBA" id="ARBA00023235"/>
    </source>
</evidence>
<dbReference type="PIRSF" id="PIRSF016184">
    <property type="entry name" value="PhzC_PhzF"/>
    <property type="match status" value="1"/>
</dbReference>
<evidence type="ECO:0000256" key="1">
    <source>
        <dbReference type="ARBA" id="ARBA00008270"/>
    </source>
</evidence>
<dbReference type="SUPFAM" id="SSF54506">
    <property type="entry name" value="Diaminopimelate epimerase-like"/>
    <property type="match status" value="1"/>
</dbReference>
<dbReference type="PANTHER" id="PTHR13774:SF17">
    <property type="entry name" value="PHENAZINE BIOSYNTHESIS-LIKE DOMAIN-CONTAINING PROTEIN"/>
    <property type="match status" value="1"/>
</dbReference>
<dbReference type="InterPro" id="IPR003719">
    <property type="entry name" value="Phenazine_PhzF-like"/>
</dbReference>
<dbReference type="EMBL" id="JACPRF010000306">
    <property type="protein sequence ID" value="MBI2877221.1"/>
    <property type="molecule type" value="Genomic_DNA"/>
</dbReference>
<protein>
    <submittedName>
        <fullName evidence="4">PhzF family phenazine biosynthesis protein</fullName>
    </submittedName>
</protein>
<dbReference type="GO" id="GO:0005737">
    <property type="term" value="C:cytoplasm"/>
    <property type="evidence" value="ECO:0007669"/>
    <property type="project" value="TreeGrafter"/>
</dbReference>
<dbReference type="Gene3D" id="3.10.310.10">
    <property type="entry name" value="Diaminopimelate Epimerase, Chain A, domain 1"/>
    <property type="match status" value="2"/>
</dbReference>
<sequence>MGLPIFQVDAFTPRPFAGNPAAVCVLSQSQEDCWMQAVAREMNLSETAFLCRQAGGFQLRWFTPTVEVDLCGHATLASAHILWEAGYLAAGAPARFYTRSGLLTAAQQGEWIELDFPAEPAESVPAPADLVRALGVTPRSVGKNRLDYLVEVESEEAVCGLQPDFAVLRTVPTRGVIVTSRASSSDFDFVSRFFAPGVGIEEDPVTGSAHCCLGPFWGQRLHRDALTAYQASARGGVVRVRLRGSRVLLGGQAVTVLRGELV</sequence>
<comment type="caution">
    <text evidence="4">The sequence shown here is derived from an EMBL/GenBank/DDBJ whole genome shotgun (WGS) entry which is preliminary data.</text>
</comment>
<organism evidence="4 5">
    <name type="scientific">Tectimicrobiota bacterium</name>
    <dbReference type="NCBI Taxonomy" id="2528274"/>
    <lineage>
        <taxon>Bacteria</taxon>
        <taxon>Pseudomonadati</taxon>
        <taxon>Nitrospinota/Tectimicrobiota group</taxon>
        <taxon>Candidatus Tectimicrobiota</taxon>
    </lineage>
</organism>
<dbReference type="AlphaFoldDB" id="A0A932CQE5"/>
<name>A0A932CQE5_UNCTE</name>